<dbReference type="InterPro" id="IPR042099">
    <property type="entry name" value="ANL_N_sf"/>
</dbReference>
<keyword evidence="7" id="KW-0560">Oxidoreductase</keyword>
<comment type="catalytic activity">
    <reaction evidence="12">
        <text>firefly D-luciferin + ATP + O2 = firefly oxyluciferin + hnu + AMP + CO2 + diphosphate</text>
        <dbReference type="Rhea" id="RHEA:10732"/>
        <dbReference type="ChEBI" id="CHEBI:15379"/>
        <dbReference type="ChEBI" id="CHEBI:16526"/>
        <dbReference type="ChEBI" id="CHEBI:16792"/>
        <dbReference type="ChEBI" id="CHEBI:30212"/>
        <dbReference type="ChEBI" id="CHEBI:30616"/>
        <dbReference type="ChEBI" id="CHEBI:33019"/>
        <dbReference type="ChEBI" id="CHEBI:58038"/>
        <dbReference type="ChEBI" id="CHEBI:456215"/>
        <dbReference type="EC" id="1.13.12.7"/>
    </reaction>
</comment>
<dbReference type="GO" id="GO:0005777">
    <property type="term" value="C:peroxisome"/>
    <property type="evidence" value="ECO:0007669"/>
    <property type="project" value="UniProtKB-SubCell"/>
</dbReference>
<evidence type="ECO:0000256" key="4">
    <source>
        <dbReference type="ARBA" id="ARBA00019043"/>
    </source>
</evidence>
<dbReference type="KEGG" id="pxu:106121652"/>
<dbReference type="InterPro" id="IPR045851">
    <property type="entry name" value="AMP-bd_C_sf"/>
</dbReference>
<dbReference type="CDD" id="cd05911">
    <property type="entry name" value="Firefly_Luc_like"/>
    <property type="match status" value="1"/>
</dbReference>
<dbReference type="PROSITE" id="PS00455">
    <property type="entry name" value="AMP_BINDING"/>
    <property type="match status" value="1"/>
</dbReference>
<accession>A0AAJ6ZHQ3</accession>
<dbReference type="Proteomes" id="UP000694872">
    <property type="component" value="Unplaced"/>
</dbReference>
<dbReference type="SUPFAM" id="SSF56801">
    <property type="entry name" value="Acetyl-CoA synthetase-like"/>
    <property type="match status" value="1"/>
</dbReference>
<evidence type="ECO:0000256" key="2">
    <source>
        <dbReference type="ARBA" id="ARBA00006432"/>
    </source>
</evidence>
<dbReference type="GO" id="GO:0008218">
    <property type="term" value="P:bioluminescence"/>
    <property type="evidence" value="ECO:0007669"/>
    <property type="project" value="UniProtKB-KW"/>
</dbReference>
<evidence type="ECO:0000256" key="7">
    <source>
        <dbReference type="ARBA" id="ARBA00023002"/>
    </source>
</evidence>
<keyword evidence="9" id="KW-0576">Peroxisome</keyword>
<dbReference type="InterPro" id="IPR025110">
    <property type="entry name" value="AMP-bd_C"/>
</dbReference>
<dbReference type="GO" id="GO:0004467">
    <property type="term" value="F:long-chain fatty acid-CoA ligase activity"/>
    <property type="evidence" value="ECO:0007669"/>
    <property type="project" value="TreeGrafter"/>
</dbReference>
<name>A0AAJ6ZHQ3_PAPXU</name>
<evidence type="ECO:0000256" key="12">
    <source>
        <dbReference type="ARBA" id="ARBA00048497"/>
    </source>
</evidence>
<dbReference type="InterPro" id="IPR000873">
    <property type="entry name" value="AMP-dep_synth/lig_dom"/>
</dbReference>
<evidence type="ECO:0000256" key="11">
    <source>
        <dbReference type="ARBA" id="ARBA00023262"/>
    </source>
</evidence>
<dbReference type="GO" id="GO:0046949">
    <property type="term" value="P:fatty-acyl-CoA biosynthetic process"/>
    <property type="evidence" value="ECO:0007669"/>
    <property type="project" value="TreeGrafter"/>
</dbReference>
<keyword evidence="10" id="KW-0455">Luminescence</keyword>
<feature type="domain" description="AMP-dependent synthetase/ligase" evidence="13">
    <location>
        <begin position="56"/>
        <end position="429"/>
    </location>
</feature>
<dbReference type="AlphaFoldDB" id="A0AAJ6ZHQ3"/>
<evidence type="ECO:0000256" key="1">
    <source>
        <dbReference type="ARBA" id="ARBA00004275"/>
    </source>
</evidence>
<dbReference type="GO" id="GO:0005524">
    <property type="term" value="F:ATP binding"/>
    <property type="evidence" value="ECO:0007669"/>
    <property type="project" value="UniProtKB-KW"/>
</dbReference>
<dbReference type="Gene3D" id="3.30.300.30">
    <property type="match status" value="1"/>
</dbReference>
<dbReference type="Pfam" id="PF13193">
    <property type="entry name" value="AMP-binding_C"/>
    <property type="match status" value="1"/>
</dbReference>
<dbReference type="InterPro" id="IPR020845">
    <property type="entry name" value="AMP-binding_CS"/>
</dbReference>
<proteinExistence type="inferred from homology"/>
<evidence type="ECO:0000259" key="13">
    <source>
        <dbReference type="Pfam" id="PF00501"/>
    </source>
</evidence>
<protein>
    <recommendedName>
        <fullName evidence="4">Luciferin 4-monooxygenase</fullName>
        <ecNumber evidence="3">1.13.12.7</ecNumber>
    </recommendedName>
</protein>
<comment type="subcellular location">
    <subcellularLocation>
        <location evidence="1">Peroxisome</location>
    </subcellularLocation>
</comment>
<keyword evidence="5" id="KW-0547">Nucleotide-binding</keyword>
<evidence type="ECO:0000259" key="14">
    <source>
        <dbReference type="Pfam" id="PF13193"/>
    </source>
</evidence>
<keyword evidence="8" id="KW-0503">Monooxygenase</keyword>
<dbReference type="Pfam" id="PF00501">
    <property type="entry name" value="AMP-binding"/>
    <property type="match status" value="1"/>
</dbReference>
<dbReference type="EC" id="1.13.12.7" evidence="3"/>
<evidence type="ECO:0000313" key="15">
    <source>
        <dbReference type="RefSeq" id="XP_013172824.1"/>
    </source>
</evidence>
<evidence type="ECO:0000256" key="10">
    <source>
        <dbReference type="ARBA" id="ARBA00023223"/>
    </source>
</evidence>
<dbReference type="Gene3D" id="3.40.50.12780">
    <property type="entry name" value="N-terminal domain of ligase-like"/>
    <property type="match status" value="1"/>
</dbReference>
<evidence type="ECO:0000256" key="9">
    <source>
        <dbReference type="ARBA" id="ARBA00023140"/>
    </source>
</evidence>
<evidence type="ECO:0000256" key="6">
    <source>
        <dbReference type="ARBA" id="ARBA00022840"/>
    </source>
</evidence>
<dbReference type="PANTHER" id="PTHR24096:SF422">
    <property type="entry name" value="BCDNA.GH02901"/>
    <property type="match status" value="1"/>
</dbReference>
<evidence type="ECO:0000256" key="5">
    <source>
        <dbReference type="ARBA" id="ARBA00022741"/>
    </source>
</evidence>
<feature type="domain" description="AMP-binding enzyme C-terminal" evidence="14">
    <location>
        <begin position="480"/>
        <end position="553"/>
    </location>
</feature>
<dbReference type="GO" id="GO:0004497">
    <property type="term" value="F:monooxygenase activity"/>
    <property type="evidence" value="ECO:0007669"/>
    <property type="project" value="UniProtKB-KW"/>
</dbReference>
<dbReference type="FunFam" id="3.30.300.30:FF:000007">
    <property type="entry name" value="4-coumarate--CoA ligase 2"/>
    <property type="match status" value="1"/>
</dbReference>
<keyword evidence="6" id="KW-0067">ATP-binding</keyword>
<dbReference type="PANTHER" id="PTHR24096">
    <property type="entry name" value="LONG-CHAIN-FATTY-ACID--COA LIGASE"/>
    <property type="match status" value="1"/>
</dbReference>
<evidence type="ECO:0000256" key="3">
    <source>
        <dbReference type="ARBA" id="ARBA00012532"/>
    </source>
</evidence>
<dbReference type="GeneID" id="106121652"/>
<dbReference type="FunFam" id="3.40.50.12780:FF:000003">
    <property type="entry name" value="Long-chain-fatty-acid--CoA ligase FadD"/>
    <property type="match status" value="1"/>
</dbReference>
<dbReference type="RefSeq" id="XP_013172824.1">
    <property type="nucleotide sequence ID" value="XM_013317370.1"/>
</dbReference>
<sequence>MASVLKQRGLQLKKQMQVLLTQSIKLSSVKNEPNILKSVYEDIPPVNSTINDYIWQNLDRWPDKTAVVCAATGHGYTYAQTHRMSISFAASLRTKLKLKNDDTVAIILPNVPEYPCTMLGVLEAGCIASMMNPAYTAHELHRQLELIECKAIVTSKLSYPSVAEAIKKLKTKPAVILIDNDELPEGVIKFAEFAEDMSIDTDCLKSVQRSKKDVAILPFSSGTTGFAKAVVLTHQSVVAMNQMINNPEIIAVDEATDSYQCAVPAVLPFFHIFGFNAVMMNLMTRGSKLITFAKFNPELFLKTIVQQRAEHLYIVPPMVVFLGKHPAVTGEHLQSVRGMISGAAPLSESDAAAVLKKNKNIFFRQGYGLTETNGGVSVGRKTDVNHATVGYLFGSCAAKIIDVNTQQALGPGEEGEIWVRGPNLMQCYYKNEQATNEVLTQDGWYKTGDIGKYDTNKYLYVTDRLKELIKVKGFQVPPAELETILRTHPKIMDCAVIGVPDHMTGEAPKAFVVAQKDITTDEIKQYVNNQLVAFKHIKEVQFVDEIPKNPAGKVLRKDLKAKYC</sequence>
<reference evidence="15" key="1">
    <citation type="submission" date="2025-08" db="UniProtKB">
        <authorList>
            <consortium name="RefSeq"/>
        </authorList>
    </citation>
    <scope>IDENTIFICATION</scope>
</reference>
<comment type="similarity">
    <text evidence="2">Belongs to the ATP-dependent AMP-binding enzyme family.</text>
</comment>
<organism evidence="15">
    <name type="scientific">Papilio xuthus</name>
    <name type="common">Asian swallowtail butterfly</name>
    <dbReference type="NCBI Taxonomy" id="66420"/>
    <lineage>
        <taxon>Eukaryota</taxon>
        <taxon>Metazoa</taxon>
        <taxon>Ecdysozoa</taxon>
        <taxon>Arthropoda</taxon>
        <taxon>Hexapoda</taxon>
        <taxon>Insecta</taxon>
        <taxon>Pterygota</taxon>
        <taxon>Neoptera</taxon>
        <taxon>Endopterygota</taxon>
        <taxon>Lepidoptera</taxon>
        <taxon>Glossata</taxon>
        <taxon>Ditrysia</taxon>
        <taxon>Papilionoidea</taxon>
        <taxon>Papilionidae</taxon>
        <taxon>Papilioninae</taxon>
        <taxon>Papilio</taxon>
    </lineage>
</organism>
<keyword evidence="11" id="KW-0599">Photoprotein</keyword>
<evidence type="ECO:0000256" key="8">
    <source>
        <dbReference type="ARBA" id="ARBA00023033"/>
    </source>
</evidence>
<gene>
    <name evidence="15" type="primary">LOC106121652</name>
</gene>